<evidence type="ECO:0000256" key="4">
    <source>
        <dbReference type="ARBA" id="ARBA00016056"/>
    </source>
</evidence>
<evidence type="ECO:0000256" key="3">
    <source>
        <dbReference type="ARBA" id="ARBA00011245"/>
    </source>
</evidence>
<protein>
    <recommendedName>
        <fullName evidence="4">Phosphatidylglycerol/phosphatidylinositol transfer protein</fullName>
    </recommendedName>
</protein>
<evidence type="ECO:0000256" key="8">
    <source>
        <dbReference type="SAM" id="SignalP"/>
    </source>
</evidence>
<dbReference type="InterPro" id="IPR036846">
    <property type="entry name" value="GM2-AP_sf"/>
</dbReference>
<dbReference type="Proteomes" id="UP000243052">
    <property type="component" value="Chromosome ii"/>
</dbReference>
<keyword evidence="6 8" id="KW-0732">Signal</keyword>
<dbReference type="GO" id="GO:0032934">
    <property type="term" value="F:sterol binding"/>
    <property type="evidence" value="ECO:0007669"/>
    <property type="project" value="InterPro"/>
</dbReference>
<feature type="chain" id="PRO_5007167077" description="Phosphatidylglycerol/phosphatidylinositol transfer protein" evidence="8">
    <location>
        <begin position="22"/>
        <end position="189"/>
    </location>
</feature>
<dbReference type="Gene3D" id="2.70.220.10">
    <property type="entry name" value="Ganglioside GM2 activator"/>
    <property type="match status" value="1"/>
</dbReference>
<evidence type="ECO:0000256" key="1">
    <source>
        <dbReference type="ARBA" id="ARBA00002053"/>
    </source>
</evidence>
<dbReference type="InterPro" id="IPR039670">
    <property type="entry name" value="NPC2-like"/>
</dbReference>
<dbReference type="GeneID" id="28722526"/>
<dbReference type="PANTHER" id="PTHR11306:SF0">
    <property type="entry name" value="PHOSPHATIDYLGLYCEROL_PHOSPHATIDYLINOSITOL TRANSFER PROTEIN"/>
    <property type="match status" value="1"/>
</dbReference>
<dbReference type="InterPro" id="IPR014756">
    <property type="entry name" value="Ig_E-set"/>
</dbReference>
<dbReference type="PANTHER" id="PTHR11306">
    <property type="entry name" value="NIEMANN PICK TYPE C2 PROTEIN NPC2-RELATED"/>
    <property type="match status" value="1"/>
</dbReference>
<organism evidence="10 11">
    <name type="scientific">Eremothecium sinecaudum</name>
    <dbReference type="NCBI Taxonomy" id="45286"/>
    <lineage>
        <taxon>Eukaryota</taxon>
        <taxon>Fungi</taxon>
        <taxon>Dikarya</taxon>
        <taxon>Ascomycota</taxon>
        <taxon>Saccharomycotina</taxon>
        <taxon>Saccharomycetes</taxon>
        <taxon>Saccharomycetales</taxon>
        <taxon>Saccharomycetaceae</taxon>
        <taxon>Eremothecium</taxon>
    </lineage>
</organism>
<dbReference type="InterPro" id="IPR033917">
    <property type="entry name" value="ML_PG-PI_TP"/>
</dbReference>
<dbReference type="InterPro" id="IPR003172">
    <property type="entry name" value="ML_dom"/>
</dbReference>
<reference evidence="10 11" key="1">
    <citation type="submission" date="2016-01" db="EMBL/GenBank/DDBJ databases">
        <title>Genome sequence of the yeast Holleya sinecauda.</title>
        <authorList>
            <person name="Dietrich F.S."/>
        </authorList>
    </citation>
    <scope>NUCLEOTIDE SEQUENCE [LARGE SCALE GENOMIC DNA]</scope>
    <source>
        <strain evidence="10 11">ATCC 58844</strain>
    </source>
</reference>
<comment type="function">
    <text evidence="1">Catalyzes the intermembrane transfer of phosphatidylglycerol and phosphatidylinositol.</text>
</comment>
<dbReference type="AlphaFoldDB" id="A0A120K165"/>
<evidence type="ECO:0000313" key="11">
    <source>
        <dbReference type="Proteomes" id="UP000243052"/>
    </source>
</evidence>
<dbReference type="SUPFAM" id="SSF81296">
    <property type="entry name" value="E set domains"/>
    <property type="match status" value="1"/>
</dbReference>
<dbReference type="RefSeq" id="XP_017986065.1">
    <property type="nucleotide sequence ID" value="XM_018130576.1"/>
</dbReference>
<name>A0A120K165_9SACH</name>
<evidence type="ECO:0000256" key="7">
    <source>
        <dbReference type="ARBA" id="ARBA00023055"/>
    </source>
</evidence>
<comment type="subunit">
    <text evidence="3">Monomer.</text>
</comment>
<dbReference type="OrthoDB" id="6409159at2759"/>
<accession>A0A120K165</accession>
<dbReference type="SMART" id="SM00737">
    <property type="entry name" value="ML"/>
    <property type="match status" value="1"/>
</dbReference>
<comment type="similarity">
    <text evidence="2">Belongs to the NPC2 family.</text>
</comment>
<feature type="signal peptide" evidence="8">
    <location>
        <begin position="1"/>
        <end position="21"/>
    </location>
</feature>
<gene>
    <name evidence="10" type="ORF">AW171_hschr2879</name>
</gene>
<keyword evidence="7" id="KW-0445">Lipid transport</keyword>
<evidence type="ECO:0000259" key="9">
    <source>
        <dbReference type="SMART" id="SM00737"/>
    </source>
</evidence>
<dbReference type="EMBL" id="CP014242">
    <property type="protein sequence ID" value="AMD19069.1"/>
    <property type="molecule type" value="Genomic_DNA"/>
</dbReference>
<dbReference type="CDD" id="cd00917">
    <property type="entry name" value="PG-PI_TP"/>
    <property type="match status" value="1"/>
</dbReference>
<sequence>MMKNLILLIIVSLYTIMFANGSLITDLGQVFMPINRKIPGGSPISTCDVQNDQILTMKYLHISPNPPERGANLTITASGILEEDVEEGAYVELEVHLGLIKLLSLTLDLCELLEDNKLSVSCPLEAARYKIEKVVEIPKQVPPGVYTVQARAYTEDGDEIVCLSGKTSFPPVVRRWKSIIRQIFTFQWW</sequence>
<keyword evidence="11" id="KW-1185">Reference proteome</keyword>
<proteinExistence type="inferred from homology"/>
<evidence type="ECO:0000256" key="2">
    <source>
        <dbReference type="ARBA" id="ARBA00006370"/>
    </source>
</evidence>
<evidence type="ECO:0000256" key="5">
    <source>
        <dbReference type="ARBA" id="ARBA00022448"/>
    </source>
</evidence>
<evidence type="ECO:0000313" key="10">
    <source>
        <dbReference type="EMBL" id="AMD19069.1"/>
    </source>
</evidence>
<feature type="domain" description="MD-2-related lipid-recognition" evidence="9">
    <location>
        <begin position="44"/>
        <end position="167"/>
    </location>
</feature>
<evidence type="ECO:0000256" key="6">
    <source>
        <dbReference type="ARBA" id="ARBA00022729"/>
    </source>
</evidence>
<keyword evidence="5" id="KW-0813">Transport</keyword>
<dbReference type="Pfam" id="PF02221">
    <property type="entry name" value="E1_DerP2_DerF2"/>
    <property type="match status" value="1"/>
</dbReference>
<dbReference type="GO" id="GO:0032366">
    <property type="term" value="P:intracellular sterol transport"/>
    <property type="evidence" value="ECO:0007669"/>
    <property type="project" value="InterPro"/>
</dbReference>
<dbReference type="STRING" id="45286.A0A120K165"/>